<feature type="compositionally biased region" description="Polar residues" evidence="1">
    <location>
        <begin position="115"/>
        <end position="127"/>
    </location>
</feature>
<reference evidence="2 3" key="1">
    <citation type="submission" date="2023-06" db="EMBL/GenBank/DDBJ databases">
        <title>Azospirillum isscasensis sp.nov, a bacterium isolated from rhizosphere soil of rice.</title>
        <authorList>
            <person name="Wang H."/>
        </authorList>
    </citation>
    <scope>NUCLEOTIDE SEQUENCE [LARGE SCALE GENOMIC DNA]</scope>
    <source>
        <strain evidence="2 3">C340-1</strain>
    </source>
</reference>
<feature type="region of interest" description="Disordered" evidence="1">
    <location>
        <begin position="213"/>
        <end position="298"/>
    </location>
</feature>
<protein>
    <recommendedName>
        <fullName evidence="4">MarR family transcriptional regulator</fullName>
    </recommendedName>
</protein>
<name>A0ABU0WJ50_9PROT</name>
<feature type="region of interest" description="Disordered" evidence="1">
    <location>
        <begin position="93"/>
        <end position="148"/>
    </location>
</feature>
<feature type="compositionally biased region" description="Basic and acidic residues" evidence="1">
    <location>
        <begin position="138"/>
        <end position="148"/>
    </location>
</feature>
<comment type="caution">
    <text evidence="2">The sequence shown here is derived from an EMBL/GenBank/DDBJ whole genome shotgun (WGS) entry which is preliminary data.</text>
</comment>
<organism evidence="2 3">
    <name type="scientific">Azospirillum isscasi</name>
    <dbReference type="NCBI Taxonomy" id="3053926"/>
    <lineage>
        <taxon>Bacteria</taxon>
        <taxon>Pseudomonadati</taxon>
        <taxon>Pseudomonadota</taxon>
        <taxon>Alphaproteobacteria</taxon>
        <taxon>Rhodospirillales</taxon>
        <taxon>Azospirillaceae</taxon>
        <taxon>Azospirillum</taxon>
    </lineage>
</organism>
<dbReference type="RefSeq" id="WP_306706752.1">
    <property type="nucleotide sequence ID" value="NZ_JAUJFI010000054.1"/>
</dbReference>
<keyword evidence="3" id="KW-1185">Reference proteome</keyword>
<gene>
    <name evidence="2" type="ORF">QSG27_12990</name>
</gene>
<feature type="compositionally biased region" description="Basic and acidic residues" evidence="1">
    <location>
        <begin position="252"/>
        <end position="263"/>
    </location>
</feature>
<dbReference type="EMBL" id="JAUJFI010000054">
    <property type="protein sequence ID" value="MDQ2103609.1"/>
    <property type="molecule type" value="Genomic_DNA"/>
</dbReference>
<accession>A0ABU0WJ50</accession>
<dbReference type="Proteomes" id="UP001227317">
    <property type="component" value="Unassembled WGS sequence"/>
</dbReference>
<sequence length="298" mass="31791">MTPYTTLYRRWIGVPGVGAAEIAVLSGLYARADAAGVCTGLVQDELAAELGKSRPWLSAVLTKLQAPDLSLVEARRERGFRGMVYALVGAQDTDSSGRPADAIGQPADGLLGTVNPWNPDSQNSSSFRAEGSVGKPDGQSDRKGRDALAEDWQPDAADLAWATDARPEVDPATVTRKFVSWCRKANARNGYSPADPSGAWRKWVARELVAPAPTPADATPSQTPSSQTSPFQTSADTVVPFDTARRPSNRSDQNDRRSPDRQPSEPSRQHRSAGPGHGVAARNAGVLSALRDRLARPA</sequence>
<feature type="compositionally biased region" description="Low complexity" evidence="1">
    <location>
        <begin position="215"/>
        <end position="234"/>
    </location>
</feature>
<evidence type="ECO:0000256" key="1">
    <source>
        <dbReference type="SAM" id="MobiDB-lite"/>
    </source>
</evidence>
<evidence type="ECO:0008006" key="4">
    <source>
        <dbReference type="Google" id="ProtNLM"/>
    </source>
</evidence>
<evidence type="ECO:0000313" key="2">
    <source>
        <dbReference type="EMBL" id="MDQ2103609.1"/>
    </source>
</evidence>
<evidence type="ECO:0000313" key="3">
    <source>
        <dbReference type="Proteomes" id="UP001227317"/>
    </source>
</evidence>
<proteinExistence type="predicted"/>